<dbReference type="Proteomes" id="UP000475249">
    <property type="component" value="Unassembled WGS sequence"/>
</dbReference>
<dbReference type="InterPro" id="IPR021255">
    <property type="entry name" value="DUF2807"/>
</dbReference>
<name>A0A6L9EG75_9FLAO</name>
<evidence type="ECO:0000256" key="1">
    <source>
        <dbReference type="SAM" id="MobiDB-lite"/>
    </source>
</evidence>
<dbReference type="RefSeq" id="WP_161436558.1">
    <property type="nucleotide sequence ID" value="NZ_WXYO01000007.1"/>
</dbReference>
<sequence length="167" mass="18030">MKNLVFVAVLLWAGFSFGQIKTALKGFNGLDSNIGANIHVVKSSDYGMEISGDTGLINSIIYNIHHNNLKIRSSEGQTDYSQVLITVYTPSLEIMEITNGGRASLDKNFSRIASFEVSASDGAVVDLTQVEFKSLVAQSSGGGEVLYKSNAQTPQPSPLEEKVRSIQ</sequence>
<evidence type="ECO:0000313" key="3">
    <source>
        <dbReference type="EMBL" id="NAS13518.1"/>
    </source>
</evidence>
<dbReference type="AlphaFoldDB" id="A0A6L9EG75"/>
<proteinExistence type="predicted"/>
<evidence type="ECO:0000313" key="4">
    <source>
        <dbReference type="Proteomes" id="UP000475249"/>
    </source>
</evidence>
<comment type="caution">
    <text evidence="3">The sequence shown here is derived from an EMBL/GenBank/DDBJ whole genome shotgun (WGS) entry which is preliminary data.</text>
</comment>
<reference evidence="3 4" key="1">
    <citation type="submission" date="2020-01" db="EMBL/GenBank/DDBJ databases">
        <title>Bacteria diversity of Porities sp.</title>
        <authorList>
            <person name="Wang G."/>
        </authorList>
    </citation>
    <scope>NUCLEOTIDE SEQUENCE [LARGE SCALE GENOMIC DNA]</scope>
    <source>
        <strain evidence="3 4">R33</strain>
    </source>
</reference>
<organism evidence="3 4">
    <name type="scientific">Poritiphilus flavus</name>
    <dbReference type="NCBI Taxonomy" id="2697053"/>
    <lineage>
        <taxon>Bacteria</taxon>
        <taxon>Pseudomonadati</taxon>
        <taxon>Bacteroidota</taxon>
        <taxon>Flavobacteriia</taxon>
        <taxon>Flavobacteriales</taxon>
        <taxon>Flavobacteriaceae</taxon>
        <taxon>Poritiphilus</taxon>
    </lineage>
</organism>
<accession>A0A6L9EG75</accession>
<gene>
    <name evidence="3" type="ORF">GTQ38_16015</name>
</gene>
<dbReference type="Gene3D" id="2.160.20.120">
    <property type="match status" value="1"/>
</dbReference>
<dbReference type="EMBL" id="WXYO01000007">
    <property type="protein sequence ID" value="NAS13518.1"/>
    <property type="molecule type" value="Genomic_DNA"/>
</dbReference>
<feature type="domain" description="Putative auto-transporter adhesin head GIN" evidence="2">
    <location>
        <begin position="27"/>
        <end position="152"/>
    </location>
</feature>
<evidence type="ECO:0000259" key="2">
    <source>
        <dbReference type="Pfam" id="PF10988"/>
    </source>
</evidence>
<dbReference type="Pfam" id="PF10988">
    <property type="entry name" value="DUF2807"/>
    <property type="match status" value="1"/>
</dbReference>
<keyword evidence="4" id="KW-1185">Reference proteome</keyword>
<protein>
    <recommendedName>
        <fullName evidence="2">Putative auto-transporter adhesin head GIN domain-containing protein</fullName>
    </recommendedName>
</protein>
<feature type="region of interest" description="Disordered" evidence="1">
    <location>
        <begin position="146"/>
        <end position="167"/>
    </location>
</feature>